<comment type="caution">
    <text evidence="1">The sequence shown here is derived from an EMBL/GenBank/DDBJ whole genome shotgun (WGS) entry which is preliminary data.</text>
</comment>
<dbReference type="EMBL" id="JADJMS010000043">
    <property type="protein sequence ID" value="MBK7416394.1"/>
    <property type="molecule type" value="Genomic_DNA"/>
</dbReference>
<organism evidence="1 2">
    <name type="scientific">Candidatus Dechloromonas phosphorivorans</name>
    <dbReference type="NCBI Taxonomy" id="2899244"/>
    <lineage>
        <taxon>Bacteria</taxon>
        <taxon>Pseudomonadati</taxon>
        <taxon>Pseudomonadota</taxon>
        <taxon>Betaproteobacteria</taxon>
        <taxon>Rhodocyclales</taxon>
        <taxon>Azonexaceae</taxon>
        <taxon>Dechloromonas</taxon>
    </lineage>
</organism>
<sequence length="62" mass="7361">MKKRTFAKRYVYDEMSHPMAVPEEVRTQDGIDEDIQRFRSRAKALNDLEKSTNEKDLRSNKS</sequence>
<name>A0A935K1B3_9RHOO</name>
<proteinExistence type="predicted"/>
<gene>
    <name evidence="1" type="ORF">IPJ38_16120</name>
</gene>
<dbReference type="AlphaFoldDB" id="A0A935K1B3"/>
<reference evidence="1 2" key="1">
    <citation type="submission" date="2020-10" db="EMBL/GenBank/DDBJ databases">
        <title>Connecting structure to function with the recovery of over 1000 high-quality activated sludge metagenome-assembled genomes encoding full-length rRNA genes using long-read sequencing.</title>
        <authorList>
            <person name="Singleton C.M."/>
            <person name="Petriglieri F."/>
            <person name="Kristensen J.M."/>
            <person name="Kirkegaard R.H."/>
            <person name="Michaelsen T.Y."/>
            <person name="Andersen M.H."/>
            <person name="Karst S.M."/>
            <person name="Dueholm M.S."/>
            <person name="Nielsen P.H."/>
            <person name="Albertsen M."/>
        </authorList>
    </citation>
    <scope>NUCLEOTIDE SEQUENCE [LARGE SCALE GENOMIC DNA]</scope>
    <source>
        <strain evidence="1">EsbW_18-Q3-R4-48_BATAC.463</strain>
    </source>
</reference>
<dbReference type="Proteomes" id="UP000739411">
    <property type="component" value="Unassembled WGS sequence"/>
</dbReference>
<evidence type="ECO:0000313" key="2">
    <source>
        <dbReference type="Proteomes" id="UP000739411"/>
    </source>
</evidence>
<accession>A0A935K1B3</accession>
<protein>
    <submittedName>
        <fullName evidence="1">Uncharacterized protein</fullName>
    </submittedName>
</protein>
<evidence type="ECO:0000313" key="1">
    <source>
        <dbReference type="EMBL" id="MBK7416394.1"/>
    </source>
</evidence>